<dbReference type="AlphaFoldDB" id="A0A0M8MJH3"/>
<dbReference type="GO" id="GO:0005829">
    <property type="term" value="C:cytosol"/>
    <property type="evidence" value="ECO:0007669"/>
    <property type="project" value="TreeGrafter"/>
</dbReference>
<evidence type="ECO:0000259" key="3">
    <source>
        <dbReference type="PROSITE" id="PS51203"/>
    </source>
</evidence>
<keyword evidence="5" id="KW-1185">Reference proteome</keyword>
<dbReference type="GO" id="GO:0051087">
    <property type="term" value="F:protein-folding chaperone binding"/>
    <property type="evidence" value="ECO:0007669"/>
    <property type="project" value="TreeGrafter"/>
</dbReference>
<evidence type="ECO:0000313" key="4">
    <source>
        <dbReference type="EMBL" id="KOS12788.1"/>
    </source>
</evidence>
<dbReference type="PANTHER" id="PTHR22932">
    <property type="entry name" value="TELOMERASE-BINDING PROTEIN P23 HSP90 CO-CHAPERONE"/>
    <property type="match status" value="1"/>
</dbReference>
<name>A0A0M8MJH3_9BASI</name>
<feature type="domain" description="CS" evidence="3">
    <location>
        <begin position="5"/>
        <end position="110"/>
    </location>
</feature>
<evidence type="ECO:0000256" key="1">
    <source>
        <dbReference type="ARBA" id="ARBA00025733"/>
    </source>
</evidence>
<comment type="similarity">
    <text evidence="1">Belongs to the p23/wos2 family.</text>
</comment>
<dbReference type="PROSITE" id="PS51203">
    <property type="entry name" value="CS"/>
    <property type="match status" value="1"/>
</dbReference>
<feature type="region of interest" description="Disordered" evidence="2">
    <location>
        <begin position="168"/>
        <end position="196"/>
    </location>
</feature>
<protein>
    <recommendedName>
        <fullName evidence="3">CS domain-containing protein</fullName>
    </recommendedName>
</protein>
<organism evidence="4 5">
    <name type="scientific">Malassezia pachydermatis</name>
    <dbReference type="NCBI Taxonomy" id="77020"/>
    <lineage>
        <taxon>Eukaryota</taxon>
        <taxon>Fungi</taxon>
        <taxon>Dikarya</taxon>
        <taxon>Basidiomycota</taxon>
        <taxon>Ustilaginomycotina</taxon>
        <taxon>Malasseziomycetes</taxon>
        <taxon>Malasseziales</taxon>
        <taxon>Malasseziaceae</taxon>
        <taxon>Malassezia</taxon>
    </lineage>
</organism>
<dbReference type="GO" id="GO:0005634">
    <property type="term" value="C:nucleus"/>
    <property type="evidence" value="ECO:0007669"/>
    <property type="project" value="TreeGrafter"/>
</dbReference>
<dbReference type="GO" id="GO:0051879">
    <property type="term" value="F:Hsp90 protein binding"/>
    <property type="evidence" value="ECO:0007669"/>
    <property type="project" value="InterPro"/>
</dbReference>
<dbReference type="STRING" id="77020.A0A0M8MJH3"/>
<gene>
    <name evidence="4" type="ORF">Malapachy_1300</name>
</gene>
<evidence type="ECO:0000256" key="2">
    <source>
        <dbReference type="SAM" id="MobiDB-lite"/>
    </source>
</evidence>
<dbReference type="InterPro" id="IPR007052">
    <property type="entry name" value="CS_dom"/>
</dbReference>
<dbReference type="VEuPathDB" id="FungiDB:Malapachy_1300"/>
<accession>A0A0M8MJH3</accession>
<dbReference type="InterPro" id="IPR008978">
    <property type="entry name" value="HSP20-like_chaperone"/>
</dbReference>
<dbReference type="InterPro" id="IPR045250">
    <property type="entry name" value="p23-like"/>
</dbReference>
<dbReference type="PANTHER" id="PTHR22932:SF1">
    <property type="entry name" value="CO-CHAPERONE PROTEIN DAF-41"/>
    <property type="match status" value="1"/>
</dbReference>
<dbReference type="EMBL" id="LGAV01000009">
    <property type="protein sequence ID" value="KOS12788.1"/>
    <property type="molecule type" value="Genomic_DNA"/>
</dbReference>
<dbReference type="GeneID" id="28727680"/>
<dbReference type="OrthoDB" id="1564555at2759"/>
<dbReference type="FunFam" id="2.60.40.790:FF:000013">
    <property type="entry name" value="Very-long-chain (3R)-3-hydroxyacyl-CoA dehydratase"/>
    <property type="match status" value="1"/>
</dbReference>
<dbReference type="CDD" id="cd06465">
    <property type="entry name" value="p23_hB-ind1_like"/>
    <property type="match status" value="1"/>
</dbReference>
<proteinExistence type="inferred from homology"/>
<dbReference type="GO" id="GO:0006457">
    <property type="term" value="P:protein folding"/>
    <property type="evidence" value="ECO:0007669"/>
    <property type="project" value="TreeGrafter"/>
</dbReference>
<feature type="compositionally biased region" description="Acidic residues" evidence="2">
    <location>
        <begin position="179"/>
        <end position="189"/>
    </location>
</feature>
<comment type="caution">
    <text evidence="4">The sequence shown here is derived from an EMBL/GenBank/DDBJ whole genome shotgun (WGS) entry which is preliminary data.</text>
</comment>
<dbReference type="Proteomes" id="UP000037751">
    <property type="component" value="Unassembled WGS sequence"/>
</dbReference>
<dbReference type="SUPFAM" id="SSF49764">
    <property type="entry name" value="HSP20-like chaperones"/>
    <property type="match status" value="1"/>
</dbReference>
<dbReference type="GO" id="GO:0051131">
    <property type="term" value="P:chaperone-mediated protein complex assembly"/>
    <property type="evidence" value="ECO:0007669"/>
    <property type="project" value="TreeGrafter"/>
</dbReference>
<dbReference type="RefSeq" id="XP_017990420.1">
    <property type="nucleotide sequence ID" value="XM_018135805.1"/>
</dbReference>
<dbReference type="Gene3D" id="2.60.40.790">
    <property type="match status" value="1"/>
</dbReference>
<sequence>MSPQVAVPELLWAQRSSAAEPERNLILLTINVPNLTEEHTKCDLTPTGLHFEATVETDSSRGIVGHKYNYDLEFYDDIVPDKSQKHLTAKSLYLVLRKEKAQEEYWPRLTKQKARLHNVKTDFDKWEDEDEQTEDLNDPAMAGGFDPSMLQGMGGMGGLDLQSMMAQMGGSGMEGLNDMQEEDASDDEEPAKISEA</sequence>
<evidence type="ECO:0000313" key="5">
    <source>
        <dbReference type="Proteomes" id="UP000037751"/>
    </source>
</evidence>
<reference evidence="4 5" key="1">
    <citation type="submission" date="2015-07" db="EMBL/GenBank/DDBJ databases">
        <title>Draft Genome Sequence of Malassezia furfur CBS1878 and Malassezia pachydermatis CBS1879.</title>
        <authorList>
            <person name="Triana S."/>
            <person name="Ohm R."/>
            <person name="Gonzalez A."/>
            <person name="DeCock H."/>
            <person name="Restrepo S."/>
            <person name="Celis A."/>
        </authorList>
    </citation>
    <scope>NUCLEOTIDE SEQUENCE [LARGE SCALE GENOMIC DNA]</scope>
    <source>
        <strain evidence="4 5">CBS 1879</strain>
    </source>
</reference>